<dbReference type="EMBL" id="BASH01000004">
    <property type="protein sequence ID" value="GAD16867.1"/>
    <property type="molecule type" value="Genomic_DNA"/>
</dbReference>
<comment type="caution">
    <text evidence="1">The sequence shown here is derived from an EMBL/GenBank/DDBJ whole genome shotgun (WGS) entry which is preliminary data.</text>
</comment>
<evidence type="ECO:0000313" key="2">
    <source>
        <dbReference type="Proteomes" id="UP000016361"/>
    </source>
</evidence>
<dbReference type="InterPro" id="IPR035093">
    <property type="entry name" value="RelE/ParE_toxin_dom_sf"/>
</dbReference>
<organism evidence="1 2">
    <name type="scientific">Lentilactobacillus otakiensis DSM 19908 = JCM 15040</name>
    <dbReference type="NCBI Taxonomy" id="1423780"/>
    <lineage>
        <taxon>Bacteria</taxon>
        <taxon>Bacillati</taxon>
        <taxon>Bacillota</taxon>
        <taxon>Bacilli</taxon>
        <taxon>Lactobacillales</taxon>
        <taxon>Lactobacillaceae</taxon>
        <taxon>Lentilactobacillus</taxon>
    </lineage>
</organism>
<accession>S4NI28</accession>
<protein>
    <submittedName>
        <fullName evidence="1">Uncharacterized protein</fullName>
    </submittedName>
</protein>
<keyword evidence="2" id="KW-1185">Reference proteome</keyword>
<gene>
    <name evidence="1" type="ORF">LOT_1405</name>
</gene>
<dbReference type="AlphaFoldDB" id="S4NI28"/>
<proteinExistence type="predicted"/>
<name>S4NI28_9LACO</name>
<dbReference type="SUPFAM" id="SSF143011">
    <property type="entry name" value="RelE-like"/>
    <property type="match status" value="1"/>
</dbReference>
<evidence type="ECO:0000313" key="1">
    <source>
        <dbReference type="EMBL" id="GAD16867.1"/>
    </source>
</evidence>
<dbReference type="STRING" id="1423780.FD05_GL002171"/>
<dbReference type="PATRIC" id="fig|1423780.4.peg.2204"/>
<dbReference type="eggNOG" id="ENOG5030AH5">
    <property type="taxonomic scope" value="Bacteria"/>
</dbReference>
<sequence>MNGVSDIKQQIKRQLSDSSVTVVVVELHFDGHNGDHLLVYVSTTETVFLVNIGTHSELFG</sequence>
<dbReference type="Gene3D" id="3.30.2310.20">
    <property type="entry name" value="RelE-like"/>
    <property type="match status" value="1"/>
</dbReference>
<dbReference type="Proteomes" id="UP000016361">
    <property type="component" value="Unassembled WGS sequence"/>
</dbReference>
<reference evidence="2" key="1">
    <citation type="journal article" date="2013" name="Genome Announc.">
        <title>Draft Genome Sequence of D-Branched-Chain Amino Acid Producer Lactobacillus otakiensis JCM 15040T, Isolated from a Traditional Japanese Pickle.</title>
        <authorList>
            <person name="Doi K."/>
            <person name="Mori K."/>
            <person name="Mutaguchi Y."/>
            <person name="Tashiro K."/>
            <person name="Fujino Y."/>
            <person name="Ohmori T."/>
            <person name="Kuhara S."/>
            <person name="Ohshima T."/>
        </authorList>
    </citation>
    <scope>NUCLEOTIDE SEQUENCE [LARGE SCALE GENOMIC DNA]</scope>
    <source>
        <strain evidence="2">JCM 15040</strain>
    </source>
</reference>